<sequence>MHPKRSLSQNGDEEDKNHDDYLSNVISHSKMLKEEEHTRRLEMAEEEHAIKLAIYNEKLKCAILEREILELKKSA</sequence>
<reference evidence="2" key="1">
    <citation type="submission" date="2021-04" db="EMBL/GenBank/DDBJ databases">
        <authorList>
            <person name="Tunstrom K."/>
        </authorList>
    </citation>
    <scope>NUCLEOTIDE SEQUENCE</scope>
</reference>
<name>A0A8S3YBI2_PARAO</name>
<proteinExistence type="predicted"/>
<protein>
    <submittedName>
        <fullName evidence="2">(apollo) hypothetical protein</fullName>
    </submittedName>
</protein>
<dbReference type="OrthoDB" id="6084504at2759"/>
<evidence type="ECO:0000256" key="1">
    <source>
        <dbReference type="SAM" id="MobiDB-lite"/>
    </source>
</evidence>
<comment type="caution">
    <text evidence="2">The sequence shown here is derived from an EMBL/GenBank/DDBJ whole genome shotgun (WGS) entry which is preliminary data.</text>
</comment>
<dbReference type="AlphaFoldDB" id="A0A8S3YBI2"/>
<organism evidence="2 3">
    <name type="scientific">Parnassius apollo</name>
    <name type="common">Apollo butterfly</name>
    <name type="synonym">Papilio apollo</name>
    <dbReference type="NCBI Taxonomy" id="110799"/>
    <lineage>
        <taxon>Eukaryota</taxon>
        <taxon>Metazoa</taxon>
        <taxon>Ecdysozoa</taxon>
        <taxon>Arthropoda</taxon>
        <taxon>Hexapoda</taxon>
        <taxon>Insecta</taxon>
        <taxon>Pterygota</taxon>
        <taxon>Neoptera</taxon>
        <taxon>Endopterygota</taxon>
        <taxon>Lepidoptera</taxon>
        <taxon>Glossata</taxon>
        <taxon>Ditrysia</taxon>
        <taxon>Papilionoidea</taxon>
        <taxon>Papilionidae</taxon>
        <taxon>Parnassiinae</taxon>
        <taxon>Parnassini</taxon>
        <taxon>Parnassius</taxon>
        <taxon>Parnassius</taxon>
    </lineage>
</organism>
<feature type="compositionally biased region" description="Polar residues" evidence="1">
    <location>
        <begin position="1"/>
        <end position="10"/>
    </location>
</feature>
<dbReference type="Proteomes" id="UP000691718">
    <property type="component" value="Unassembled WGS sequence"/>
</dbReference>
<accession>A0A8S3YBI2</accession>
<keyword evidence="3" id="KW-1185">Reference proteome</keyword>
<feature type="region of interest" description="Disordered" evidence="1">
    <location>
        <begin position="1"/>
        <end position="20"/>
    </location>
</feature>
<evidence type="ECO:0000313" key="3">
    <source>
        <dbReference type="Proteomes" id="UP000691718"/>
    </source>
</evidence>
<dbReference type="EMBL" id="CAJQZP010001707">
    <property type="protein sequence ID" value="CAG5059832.1"/>
    <property type="molecule type" value="Genomic_DNA"/>
</dbReference>
<evidence type="ECO:0000313" key="2">
    <source>
        <dbReference type="EMBL" id="CAG5059832.1"/>
    </source>
</evidence>
<gene>
    <name evidence="2" type="ORF">PAPOLLO_LOCUS28177</name>
</gene>